<evidence type="ECO:0000256" key="1">
    <source>
        <dbReference type="SAM" id="MobiDB-lite"/>
    </source>
</evidence>
<name>A0A7J6KK82_PEROL</name>
<gene>
    <name evidence="2" type="ORF">FOL46_003900</name>
</gene>
<evidence type="ECO:0000313" key="2">
    <source>
        <dbReference type="EMBL" id="KAF4647693.1"/>
    </source>
</evidence>
<reference evidence="2 3" key="1">
    <citation type="submission" date="2020-04" db="EMBL/GenBank/DDBJ databases">
        <title>Perkinsus olseni comparative genomics.</title>
        <authorList>
            <person name="Bogema D.R."/>
        </authorList>
    </citation>
    <scope>NUCLEOTIDE SEQUENCE [LARGE SCALE GENOMIC DNA]</scope>
    <source>
        <strain evidence="2">ATCC PRA-31</strain>
    </source>
</reference>
<feature type="non-terminal residue" evidence="2">
    <location>
        <position position="1"/>
    </location>
</feature>
<dbReference type="Gene3D" id="2.40.70.10">
    <property type="entry name" value="Acid Proteases"/>
    <property type="match status" value="1"/>
</dbReference>
<feature type="compositionally biased region" description="Polar residues" evidence="1">
    <location>
        <begin position="204"/>
        <end position="213"/>
    </location>
</feature>
<dbReference type="CDD" id="cd00303">
    <property type="entry name" value="retropepsin_like"/>
    <property type="match status" value="1"/>
</dbReference>
<evidence type="ECO:0000313" key="3">
    <source>
        <dbReference type="Proteomes" id="UP000572268"/>
    </source>
</evidence>
<dbReference type="InterPro" id="IPR021109">
    <property type="entry name" value="Peptidase_aspartic_dom_sf"/>
</dbReference>
<dbReference type="EMBL" id="JABANN010002430">
    <property type="protein sequence ID" value="KAF4647693.1"/>
    <property type="molecule type" value="Genomic_DNA"/>
</dbReference>
<dbReference type="Proteomes" id="UP000572268">
    <property type="component" value="Unassembled WGS sequence"/>
</dbReference>
<sequence>RPDNAQVGSSVNVVMDDDCCAFQNTDPKVRSLTTLVRYRDVHSEREESVITLLDTGCTSELMELSAAEAIGLQVKELATHRGVRLADGSTRLEVVGTAAARVITKRASAVVEFKVMRKLCVPVILGITGMSALGITIDMREGQDPKVSSGHYAVRVDDELPFDDTVCYEYSPEEQLLGPTDSDEDSADDNTEFACGVSLMFDNDPQQTGNQVHQELDVEEG</sequence>
<dbReference type="AlphaFoldDB" id="A0A7J6KK82"/>
<organism evidence="2 3">
    <name type="scientific">Perkinsus olseni</name>
    <name type="common">Perkinsus atlanticus</name>
    <dbReference type="NCBI Taxonomy" id="32597"/>
    <lineage>
        <taxon>Eukaryota</taxon>
        <taxon>Sar</taxon>
        <taxon>Alveolata</taxon>
        <taxon>Perkinsozoa</taxon>
        <taxon>Perkinsea</taxon>
        <taxon>Perkinsida</taxon>
        <taxon>Perkinsidae</taxon>
        <taxon>Perkinsus</taxon>
    </lineage>
</organism>
<feature type="non-terminal residue" evidence="2">
    <location>
        <position position="221"/>
    </location>
</feature>
<protein>
    <recommendedName>
        <fullName evidence="4">Peptidase A2 domain-containing protein</fullName>
    </recommendedName>
</protein>
<comment type="caution">
    <text evidence="2">The sequence shown here is derived from an EMBL/GenBank/DDBJ whole genome shotgun (WGS) entry which is preliminary data.</text>
</comment>
<proteinExistence type="predicted"/>
<feature type="region of interest" description="Disordered" evidence="1">
    <location>
        <begin position="202"/>
        <end position="221"/>
    </location>
</feature>
<accession>A0A7J6KK82</accession>
<evidence type="ECO:0008006" key="4">
    <source>
        <dbReference type="Google" id="ProtNLM"/>
    </source>
</evidence>